<comment type="caution">
    <text evidence="1">The sequence shown here is derived from an EMBL/GenBank/DDBJ whole genome shotgun (WGS) entry which is preliminary data.</text>
</comment>
<reference evidence="1 2" key="1">
    <citation type="submission" date="2018-09" db="EMBL/GenBank/DDBJ databases">
        <title>Paenibacillus SK2017-BO5.</title>
        <authorList>
            <person name="Piskunova J.V."/>
            <person name="Dubiley S.A."/>
            <person name="Severinov K.V."/>
        </authorList>
    </citation>
    <scope>NUCLEOTIDE SEQUENCE [LARGE SCALE GENOMIC DNA]</scope>
    <source>
        <strain evidence="1 2">BO5</strain>
    </source>
</reference>
<name>A0A3A3GV56_PANTH</name>
<dbReference type="AlphaFoldDB" id="A0A3A3GV56"/>
<gene>
    <name evidence="1" type="ORF">DQX05_20655</name>
</gene>
<evidence type="ECO:0000313" key="2">
    <source>
        <dbReference type="Proteomes" id="UP000266177"/>
    </source>
</evidence>
<dbReference type="Gene3D" id="2.60.200.60">
    <property type="match status" value="1"/>
</dbReference>
<dbReference type="Proteomes" id="UP000266177">
    <property type="component" value="Unassembled WGS sequence"/>
</dbReference>
<evidence type="ECO:0000313" key="1">
    <source>
        <dbReference type="EMBL" id="RJG21635.1"/>
    </source>
</evidence>
<proteinExistence type="predicted"/>
<organism evidence="1 2">
    <name type="scientific">Paenibacillus thiaminolyticus</name>
    <name type="common">Bacillus thiaminolyticus</name>
    <dbReference type="NCBI Taxonomy" id="49283"/>
    <lineage>
        <taxon>Bacteria</taxon>
        <taxon>Bacillati</taxon>
        <taxon>Bacillota</taxon>
        <taxon>Bacilli</taxon>
        <taxon>Bacillales</taxon>
        <taxon>Paenibacillaceae</taxon>
        <taxon>Paenibacillus</taxon>
    </lineage>
</organism>
<dbReference type="OrthoDB" id="2626073at2"/>
<sequence length="164" mass="16817">MAAIALNGGATAPVVKDGHVTYTIETYVDPWCPKDDYDPVTGKCNNPQGGYWTTSGSGSTGALITGRGIAASSRFYVNGVSAAVVGDRVNEVWQASPPVPSDTDRTRYINISPGKSGSGQGTIAGGNAKRVYLNGKLIAVQGSSVTTCLGNGTTISEGNSLINM</sequence>
<protein>
    <submittedName>
        <fullName evidence="1">Uncharacterized protein</fullName>
    </submittedName>
</protein>
<dbReference type="EMBL" id="QYZD01000022">
    <property type="protein sequence ID" value="RJG21635.1"/>
    <property type="molecule type" value="Genomic_DNA"/>
</dbReference>
<accession>A0A3A3GV56</accession>
<dbReference type="RefSeq" id="WP_119795376.1">
    <property type="nucleotide sequence ID" value="NZ_QYZD01000022.1"/>
</dbReference>